<dbReference type="Proteomes" id="UP001631969">
    <property type="component" value="Unassembled WGS sequence"/>
</dbReference>
<evidence type="ECO:0000313" key="1">
    <source>
        <dbReference type="EMBL" id="MFM9330357.1"/>
    </source>
</evidence>
<accession>A0ACC7P7P5</accession>
<organism evidence="1 2">
    <name type="scientific">Paenibacillus mesotrionivorans</name>
    <dbReference type="NCBI Taxonomy" id="3160968"/>
    <lineage>
        <taxon>Bacteria</taxon>
        <taxon>Bacillati</taxon>
        <taxon>Bacillota</taxon>
        <taxon>Bacilli</taxon>
        <taxon>Bacillales</taxon>
        <taxon>Paenibacillaceae</taxon>
        <taxon>Paenibacillus</taxon>
    </lineage>
</organism>
<reference evidence="1" key="1">
    <citation type="submission" date="2024-12" db="EMBL/GenBank/DDBJ databases">
        <authorList>
            <person name="Wu N."/>
        </authorList>
    </citation>
    <scope>NUCLEOTIDE SEQUENCE</scope>
    <source>
        <strain evidence="1">P15</strain>
    </source>
</reference>
<comment type="caution">
    <text evidence="1">The sequence shown here is derived from an EMBL/GenBank/DDBJ whole genome shotgun (WGS) entry which is preliminary data.</text>
</comment>
<gene>
    <name evidence="1" type="primary">spoIIM</name>
    <name evidence="1" type="ORF">ACI1P1_18820</name>
</gene>
<evidence type="ECO:0000313" key="2">
    <source>
        <dbReference type="Proteomes" id="UP001631969"/>
    </source>
</evidence>
<sequence length="216" mass="23535">MNSTGHPLRMYMKEHFPFFLFIFVLFATGIVFGAVLVGALTLEQREEMARHLAAFAATVDQGGGFNEGASFQQAVILHLKWLGLIWVLGLSVIGLPLVFALDFLKGVLVGFTVGYMVSVYSWDGVLFAFVSVLPQNLVIIPAFIIVSVAATLFAIHLVKARVVGREGSLAGAFWRYTATALFMVIALTGAALYEGYLSPELMKQVAPRLLSVFSIL</sequence>
<dbReference type="EMBL" id="JBJURJ010000012">
    <property type="protein sequence ID" value="MFM9330357.1"/>
    <property type="molecule type" value="Genomic_DNA"/>
</dbReference>
<keyword evidence="2" id="KW-1185">Reference proteome</keyword>
<proteinExistence type="predicted"/>
<name>A0ACC7P7P5_9BACL</name>
<protein>
    <submittedName>
        <fullName evidence="1">Stage II sporulation protein M</fullName>
    </submittedName>
</protein>